<dbReference type="SUPFAM" id="SSF69360">
    <property type="entry name" value="Cell wall binding repeat"/>
    <property type="match status" value="1"/>
</dbReference>
<dbReference type="Pfam" id="PF14903">
    <property type="entry name" value="WG_beta_rep"/>
    <property type="match status" value="1"/>
</dbReference>
<keyword evidence="2" id="KW-1185">Reference proteome</keyword>
<dbReference type="PANTHER" id="PTHR37841">
    <property type="entry name" value="GLR2918 PROTEIN"/>
    <property type="match status" value="1"/>
</dbReference>
<gene>
    <name evidence="1" type="ORF">SAMN05216240_2388</name>
</gene>
<evidence type="ECO:0000313" key="2">
    <source>
        <dbReference type="Proteomes" id="UP000196803"/>
    </source>
</evidence>
<dbReference type="InterPro" id="IPR032774">
    <property type="entry name" value="WG_beta_rep"/>
</dbReference>
<reference evidence="1 2" key="1">
    <citation type="submission" date="2017-05" db="EMBL/GenBank/DDBJ databases">
        <authorList>
            <person name="Varghese N."/>
            <person name="Submissions S."/>
        </authorList>
    </citation>
    <scope>NUCLEOTIDE SEQUENCE [LARGE SCALE GENOMIC DNA]</scope>
    <source>
        <strain evidence="1 2">MACB1020</strain>
    </source>
</reference>
<dbReference type="Proteomes" id="UP000196803">
    <property type="component" value="Unassembled WGS sequence"/>
</dbReference>
<comment type="caution">
    <text evidence="1">The sequence shown here is derived from an EMBL/GenBank/DDBJ whole genome shotgun (WGS) entry which is preliminary data.</text>
</comment>
<proteinExistence type="predicted"/>
<sequence>MPYDARWKRFVDSFREGLAAFGLGAFYPKWGFFNKKGKVVIKPQYEDVEAFNGGLAAVKFNGKWGFIDKTGKEVVKPKYDEIKSFYNDLLQVNKRLVMVKARGKWGL</sequence>
<protein>
    <submittedName>
        <fullName evidence="1">WG containing repeat-containing protein</fullName>
    </submittedName>
</protein>
<dbReference type="PANTHER" id="PTHR37841:SF1">
    <property type="entry name" value="DUF3298 DOMAIN-CONTAINING PROTEIN"/>
    <property type="match status" value="1"/>
</dbReference>
<name>A0ABY1SAY5_CALBS</name>
<evidence type="ECO:0000313" key="1">
    <source>
        <dbReference type="EMBL" id="SMR95005.1"/>
    </source>
</evidence>
<accession>A0ABY1SAY5</accession>
<dbReference type="EMBL" id="FXXC01000001">
    <property type="protein sequence ID" value="SMR95005.1"/>
    <property type="molecule type" value="Genomic_DNA"/>
</dbReference>
<organism evidence="1 2">
    <name type="scientific">Caldicellulosiruptor bescii</name>
    <name type="common">Anaerocellum thermophilum</name>
    <dbReference type="NCBI Taxonomy" id="31899"/>
    <lineage>
        <taxon>Bacteria</taxon>
        <taxon>Bacillati</taxon>
        <taxon>Bacillota</taxon>
        <taxon>Bacillota incertae sedis</taxon>
        <taxon>Caldicellulosiruptorales</taxon>
        <taxon>Caldicellulosiruptoraceae</taxon>
        <taxon>Caldicellulosiruptor</taxon>
    </lineage>
</organism>